<dbReference type="InterPro" id="IPR024071">
    <property type="entry name" value="S-Me-THD_C_sf"/>
</dbReference>
<dbReference type="Gene3D" id="2.40.390.10">
    <property type="entry name" value="CV3147-like"/>
    <property type="match status" value="1"/>
</dbReference>
<dbReference type="SUPFAM" id="SSF160991">
    <property type="entry name" value="CV3147-like"/>
    <property type="match status" value="1"/>
</dbReference>
<gene>
    <name evidence="3" type="ORF">AGR7C_Lc140240</name>
</gene>
<name>A0A1S7RCL6_9HYPH</name>
<dbReference type="Gene3D" id="3.40.1610.10">
    <property type="entry name" value="CV3147-like domain"/>
    <property type="match status" value="1"/>
</dbReference>
<dbReference type="InterPro" id="IPR048350">
    <property type="entry name" value="S-Me-THD-like_C"/>
</dbReference>
<dbReference type="InterPro" id="IPR027479">
    <property type="entry name" value="S-Me-THD_N_sf"/>
</dbReference>
<feature type="domain" description="S-Me-THD N-terminal" evidence="1">
    <location>
        <begin position="9"/>
        <end position="164"/>
    </location>
</feature>
<organism evidence="3 4">
    <name type="scientific">Agrobacterium deltaense Zutra 3/1</name>
    <dbReference type="NCBI Taxonomy" id="1183427"/>
    <lineage>
        <taxon>Bacteria</taxon>
        <taxon>Pseudomonadati</taxon>
        <taxon>Pseudomonadota</taxon>
        <taxon>Alphaproteobacteria</taxon>
        <taxon>Hyphomicrobiales</taxon>
        <taxon>Rhizobiaceae</taxon>
        <taxon>Rhizobium/Agrobacterium group</taxon>
        <taxon>Agrobacterium</taxon>
    </lineage>
</organism>
<feature type="domain" description="S-Me-THD-like C-terminal" evidence="2">
    <location>
        <begin position="167"/>
        <end position="358"/>
    </location>
</feature>
<dbReference type="InterPro" id="IPR010318">
    <property type="entry name" value="S-Me-THD_N"/>
</dbReference>
<dbReference type="Proteomes" id="UP000191987">
    <property type="component" value="Unassembled WGS sequence"/>
</dbReference>
<evidence type="ECO:0000259" key="1">
    <source>
        <dbReference type="Pfam" id="PF06032"/>
    </source>
</evidence>
<evidence type="ECO:0008006" key="5">
    <source>
        <dbReference type="Google" id="ProtNLM"/>
    </source>
</evidence>
<reference evidence="3 4" key="1">
    <citation type="submission" date="2016-01" db="EMBL/GenBank/DDBJ databases">
        <authorList>
            <person name="Oliw E.H."/>
        </authorList>
    </citation>
    <scope>NUCLEOTIDE SEQUENCE [LARGE SCALE GENOMIC DNA]</scope>
    <source>
        <strain evidence="3 4">Zutra 3-1</strain>
    </source>
</reference>
<dbReference type="Pfam" id="PF20906">
    <property type="entry name" value="S-Me-THD_C"/>
    <property type="match status" value="1"/>
</dbReference>
<dbReference type="Pfam" id="PF06032">
    <property type="entry name" value="S-Me-THD_N"/>
    <property type="match status" value="1"/>
</dbReference>
<sequence>MAMKLTREHLADLAVGAAFLGTGGGGDPYVGRMMVQQCLDEGCEVELIDPSELPDDSLVIPTAMMGAPTVLVEKIPSGEEAIFSLRRLEKRLGKKAGYTMPIEIGGINSTIPLVVGARLGLPIVDADGMGRAFPFLEMETFGVYGISGSPMAVSNEWGDCALIEAVDNRQMEWLSRAVAIRMGGCAYIAEYAMSGAEVKRTAIPNTLTLAIHIGKVLRKAQEDHINPIEALLGFLPSTLYRYGRVIFQGKIVDVMRETKAGFTIGRARIEAVAPFTSQMEIEIQNENLIARQDGRVRAIVPDLISIMNTETAEPITSENLRYGQRVTVVAVSVPEIMRTPEALNVFGPACFGLKEPFTSIEEID</sequence>
<dbReference type="EMBL" id="FBWG01000032">
    <property type="protein sequence ID" value="CUX50545.1"/>
    <property type="molecule type" value="Genomic_DNA"/>
</dbReference>
<evidence type="ECO:0000313" key="3">
    <source>
        <dbReference type="EMBL" id="CUX50545.1"/>
    </source>
</evidence>
<evidence type="ECO:0000313" key="4">
    <source>
        <dbReference type="Proteomes" id="UP000191987"/>
    </source>
</evidence>
<accession>A0A1S7RCL6</accession>
<dbReference type="AlphaFoldDB" id="A0A1S7RCL6"/>
<evidence type="ECO:0000259" key="2">
    <source>
        <dbReference type="Pfam" id="PF20906"/>
    </source>
</evidence>
<protein>
    <recommendedName>
        <fullName evidence="5">DUF917 domain-containing protein</fullName>
    </recommendedName>
</protein>
<proteinExistence type="predicted"/>